<evidence type="ECO:0000313" key="2">
    <source>
        <dbReference type="Proteomes" id="UP000244005"/>
    </source>
</evidence>
<proteinExistence type="predicted"/>
<dbReference type="AlphaFoldDB" id="A0A2R6XBG4"/>
<dbReference type="Gramene" id="Mp2g25380.1">
    <property type="protein sequence ID" value="Mp2g25380.1.cds1"/>
    <property type="gene ID" value="Mp2g25380"/>
</dbReference>
<gene>
    <name evidence="1" type="ORF">MARPO_0025s0140</name>
</gene>
<accession>A0A2R6XBG4</accession>
<protein>
    <submittedName>
        <fullName evidence="1">Uncharacterized protein</fullName>
    </submittedName>
</protein>
<keyword evidence="2" id="KW-1185">Reference proteome</keyword>
<sequence length="96" mass="10481">MKGYGEDVTCSAHTRMLTSLKDTRRSTPALFLEGSSMIADPSVSAVSGCQNYSRDSPAGQAWSAIAFKSLDVTRRTDQPLELRTGWLSLPTHQSVF</sequence>
<evidence type="ECO:0000313" key="1">
    <source>
        <dbReference type="EMBL" id="PTQ43460.1"/>
    </source>
</evidence>
<dbReference type="EMBL" id="KZ772697">
    <property type="protein sequence ID" value="PTQ43460.1"/>
    <property type="molecule type" value="Genomic_DNA"/>
</dbReference>
<dbReference type="Proteomes" id="UP000244005">
    <property type="component" value="Unassembled WGS sequence"/>
</dbReference>
<reference evidence="2" key="1">
    <citation type="journal article" date="2017" name="Cell">
        <title>Insights into land plant evolution garnered from the Marchantia polymorpha genome.</title>
        <authorList>
            <person name="Bowman J.L."/>
            <person name="Kohchi T."/>
            <person name="Yamato K.T."/>
            <person name="Jenkins J."/>
            <person name="Shu S."/>
            <person name="Ishizaki K."/>
            <person name="Yamaoka S."/>
            <person name="Nishihama R."/>
            <person name="Nakamura Y."/>
            <person name="Berger F."/>
            <person name="Adam C."/>
            <person name="Aki S.S."/>
            <person name="Althoff F."/>
            <person name="Araki T."/>
            <person name="Arteaga-Vazquez M.A."/>
            <person name="Balasubrmanian S."/>
            <person name="Barry K."/>
            <person name="Bauer D."/>
            <person name="Boehm C.R."/>
            <person name="Briginshaw L."/>
            <person name="Caballero-Perez J."/>
            <person name="Catarino B."/>
            <person name="Chen F."/>
            <person name="Chiyoda S."/>
            <person name="Chovatia M."/>
            <person name="Davies K.M."/>
            <person name="Delmans M."/>
            <person name="Demura T."/>
            <person name="Dierschke T."/>
            <person name="Dolan L."/>
            <person name="Dorantes-Acosta A.E."/>
            <person name="Eklund D.M."/>
            <person name="Florent S.N."/>
            <person name="Flores-Sandoval E."/>
            <person name="Fujiyama A."/>
            <person name="Fukuzawa H."/>
            <person name="Galik B."/>
            <person name="Grimanelli D."/>
            <person name="Grimwood J."/>
            <person name="Grossniklaus U."/>
            <person name="Hamada T."/>
            <person name="Haseloff J."/>
            <person name="Hetherington A.J."/>
            <person name="Higo A."/>
            <person name="Hirakawa Y."/>
            <person name="Hundley H.N."/>
            <person name="Ikeda Y."/>
            <person name="Inoue K."/>
            <person name="Inoue S.I."/>
            <person name="Ishida S."/>
            <person name="Jia Q."/>
            <person name="Kakita M."/>
            <person name="Kanazawa T."/>
            <person name="Kawai Y."/>
            <person name="Kawashima T."/>
            <person name="Kennedy M."/>
            <person name="Kinose K."/>
            <person name="Kinoshita T."/>
            <person name="Kohara Y."/>
            <person name="Koide E."/>
            <person name="Komatsu K."/>
            <person name="Kopischke S."/>
            <person name="Kubo M."/>
            <person name="Kyozuka J."/>
            <person name="Lagercrantz U."/>
            <person name="Lin S.S."/>
            <person name="Lindquist E."/>
            <person name="Lipzen A.M."/>
            <person name="Lu C.W."/>
            <person name="De Luna E."/>
            <person name="Martienssen R.A."/>
            <person name="Minamino N."/>
            <person name="Mizutani M."/>
            <person name="Mizutani M."/>
            <person name="Mochizuki N."/>
            <person name="Monte I."/>
            <person name="Mosher R."/>
            <person name="Nagasaki H."/>
            <person name="Nakagami H."/>
            <person name="Naramoto S."/>
            <person name="Nishitani K."/>
            <person name="Ohtani M."/>
            <person name="Okamoto T."/>
            <person name="Okumura M."/>
            <person name="Phillips J."/>
            <person name="Pollak B."/>
            <person name="Reinders A."/>
            <person name="Rovekamp M."/>
            <person name="Sano R."/>
            <person name="Sawa S."/>
            <person name="Schmid M.W."/>
            <person name="Shirakawa M."/>
            <person name="Solano R."/>
            <person name="Spunde A."/>
            <person name="Suetsugu N."/>
            <person name="Sugano S."/>
            <person name="Sugiyama A."/>
            <person name="Sun R."/>
            <person name="Suzuki Y."/>
            <person name="Takenaka M."/>
            <person name="Takezawa D."/>
            <person name="Tomogane H."/>
            <person name="Tsuzuki M."/>
            <person name="Ueda T."/>
            <person name="Umeda M."/>
            <person name="Ward J.M."/>
            <person name="Watanabe Y."/>
            <person name="Yazaki K."/>
            <person name="Yokoyama R."/>
            <person name="Yoshitake Y."/>
            <person name="Yotsui I."/>
            <person name="Zachgo S."/>
            <person name="Schmutz J."/>
        </authorList>
    </citation>
    <scope>NUCLEOTIDE SEQUENCE [LARGE SCALE GENOMIC DNA]</scope>
    <source>
        <strain evidence="2">Tak-1</strain>
    </source>
</reference>
<organism evidence="1 2">
    <name type="scientific">Marchantia polymorpha</name>
    <name type="common">Common liverwort</name>
    <name type="synonym">Marchantia aquatica</name>
    <dbReference type="NCBI Taxonomy" id="3197"/>
    <lineage>
        <taxon>Eukaryota</taxon>
        <taxon>Viridiplantae</taxon>
        <taxon>Streptophyta</taxon>
        <taxon>Embryophyta</taxon>
        <taxon>Marchantiophyta</taxon>
        <taxon>Marchantiopsida</taxon>
        <taxon>Marchantiidae</taxon>
        <taxon>Marchantiales</taxon>
        <taxon>Marchantiaceae</taxon>
        <taxon>Marchantia</taxon>
    </lineage>
</organism>
<name>A0A2R6XBG4_MARPO</name>